<dbReference type="RefSeq" id="WP_026849155.1">
    <property type="nucleotide sequence ID" value="NZ_CP011454.1"/>
</dbReference>
<name>A0A143BFT2_9BACT</name>
<dbReference type="eggNOG" id="COG0667">
    <property type="taxonomic scope" value="Bacteria"/>
</dbReference>
<gene>
    <name evidence="2" type="ORF">GEMMAAP_01515</name>
</gene>
<keyword evidence="3" id="KW-1185">Reference proteome</keyword>
<evidence type="ECO:0000313" key="2">
    <source>
        <dbReference type="EMBL" id="AMW03878.1"/>
    </source>
</evidence>
<dbReference type="OrthoDB" id="9783572at2"/>
<dbReference type="InterPro" id="IPR023210">
    <property type="entry name" value="NADP_OxRdtase_dom"/>
</dbReference>
<evidence type="ECO:0000259" key="1">
    <source>
        <dbReference type="Pfam" id="PF00248"/>
    </source>
</evidence>
<protein>
    <submittedName>
        <fullName evidence="2">Aldo/keto reductase</fullName>
    </submittedName>
</protein>
<dbReference type="EMBL" id="CP011454">
    <property type="protein sequence ID" value="AMW03878.1"/>
    <property type="molecule type" value="Genomic_DNA"/>
</dbReference>
<dbReference type="KEGG" id="gph:GEMMAAP_01515"/>
<dbReference type="Proteomes" id="UP000076404">
    <property type="component" value="Chromosome"/>
</dbReference>
<feature type="domain" description="NADP-dependent oxidoreductase" evidence="1">
    <location>
        <begin position="20"/>
        <end position="319"/>
    </location>
</feature>
<reference evidence="2 3" key="1">
    <citation type="journal article" date="2014" name="Proc. Natl. Acad. Sci. U.S.A.">
        <title>Functional type 2 photosynthetic reaction centers found in the rare bacterial phylum Gemmatimonadetes.</title>
        <authorList>
            <person name="Zeng Y."/>
            <person name="Feng F."/>
            <person name="Medova H."/>
            <person name="Dean J."/>
            <person name="Koblizek M."/>
        </authorList>
    </citation>
    <scope>NUCLEOTIDE SEQUENCE [LARGE SCALE GENOMIC DNA]</scope>
    <source>
        <strain evidence="2 3">AP64</strain>
    </source>
</reference>
<sequence length="353" mass="38354">MADSPTVPRQALAPGYDISRLIKGGWQLAGGHGQVARDAALADMMAFADAGITTFDCADIYTGVEELIGEFLRNWSARHGANAPAIHVHTKCVPDRDRLATITRSQLEALIDRSRQRLGVDTLDLVQFHWWDYNTPGWLEAAVHLDAMRREGKIRHLGLTNFDTPHVRSMREAGVALVSHQVQLSLLDRRALGDMAALCTAEHIGLLCYGALAGGFFHERWLGAPEPTEPFENRSLVKYKLIIDEFGGWEAFQALLRTMHAIATTHDTTIGAVAIRAVLDEAPVAGVIVGARHAAHLPATCAALALSLSAAERAALNAHLAAAPGPRGDVYTLERDPHGPHAGIMRYNLNTTR</sequence>
<dbReference type="GO" id="GO:0016491">
    <property type="term" value="F:oxidoreductase activity"/>
    <property type="evidence" value="ECO:0007669"/>
    <property type="project" value="InterPro"/>
</dbReference>
<dbReference type="InterPro" id="IPR036812">
    <property type="entry name" value="NAD(P)_OxRdtase_dom_sf"/>
</dbReference>
<reference evidence="2 3" key="2">
    <citation type="journal article" date="2016" name="Environ. Microbiol. Rep.">
        <title>Metagenomic evidence for the presence of phototrophic Gemmatimonadetes bacteria in diverse environments.</title>
        <authorList>
            <person name="Zeng Y."/>
            <person name="Baumbach J."/>
            <person name="Barbosa E.G."/>
            <person name="Azevedo V."/>
            <person name="Zhang C."/>
            <person name="Koblizek M."/>
        </authorList>
    </citation>
    <scope>NUCLEOTIDE SEQUENCE [LARGE SCALE GENOMIC DNA]</scope>
    <source>
        <strain evidence="2 3">AP64</strain>
    </source>
</reference>
<organism evidence="2 3">
    <name type="scientific">Gemmatimonas phototrophica</name>
    <dbReference type="NCBI Taxonomy" id="1379270"/>
    <lineage>
        <taxon>Bacteria</taxon>
        <taxon>Pseudomonadati</taxon>
        <taxon>Gemmatimonadota</taxon>
        <taxon>Gemmatimonadia</taxon>
        <taxon>Gemmatimonadales</taxon>
        <taxon>Gemmatimonadaceae</taxon>
        <taxon>Gemmatimonas</taxon>
    </lineage>
</organism>
<dbReference type="PANTHER" id="PTHR43147:SF2">
    <property type="entry name" value="NADP-DEPENDENT OXIDOREDUCTASE DOMAIN-CONTAINING PROTEIN"/>
    <property type="match status" value="1"/>
</dbReference>
<dbReference type="PRINTS" id="PR00069">
    <property type="entry name" value="ALDKETRDTASE"/>
</dbReference>
<dbReference type="PANTHER" id="PTHR43147">
    <property type="entry name" value="PROTEIN TAS"/>
    <property type="match status" value="1"/>
</dbReference>
<dbReference type="Pfam" id="PF00248">
    <property type="entry name" value="Aldo_ket_red"/>
    <property type="match status" value="1"/>
</dbReference>
<dbReference type="InterPro" id="IPR020471">
    <property type="entry name" value="AKR"/>
</dbReference>
<dbReference type="CDD" id="cd19101">
    <property type="entry name" value="AKR_unchar"/>
    <property type="match status" value="1"/>
</dbReference>
<dbReference type="Gene3D" id="3.20.20.100">
    <property type="entry name" value="NADP-dependent oxidoreductase domain"/>
    <property type="match status" value="1"/>
</dbReference>
<accession>A0A143BFT2</accession>
<dbReference type="AlphaFoldDB" id="A0A143BFT2"/>
<proteinExistence type="predicted"/>
<evidence type="ECO:0000313" key="3">
    <source>
        <dbReference type="Proteomes" id="UP000076404"/>
    </source>
</evidence>
<dbReference type="SUPFAM" id="SSF51430">
    <property type="entry name" value="NAD(P)-linked oxidoreductase"/>
    <property type="match status" value="1"/>
</dbReference>
<dbReference type="STRING" id="1379270.GEMMAAP_01515"/>